<keyword evidence="3" id="KW-1185">Reference proteome</keyword>
<gene>
    <name evidence="2" type="ORF">PPENT_87.1.T0820169</name>
</gene>
<accession>A0A8S1W3Z2</accession>
<protein>
    <submittedName>
        <fullName evidence="2">Uncharacterized protein</fullName>
    </submittedName>
</protein>
<sequence>MINAKLQIKWNSPKEQFKQQSNKSEKLKVGIQQKQQNLHSLRTNQDSKRSSPGSPSNDSDN</sequence>
<evidence type="ECO:0000313" key="2">
    <source>
        <dbReference type="EMBL" id="CAD8184160.1"/>
    </source>
</evidence>
<comment type="caution">
    <text evidence="2">The sequence shown here is derived from an EMBL/GenBank/DDBJ whole genome shotgun (WGS) entry which is preliminary data.</text>
</comment>
<evidence type="ECO:0000256" key="1">
    <source>
        <dbReference type="SAM" id="MobiDB-lite"/>
    </source>
</evidence>
<name>A0A8S1W3Z2_9CILI</name>
<reference evidence="2" key="1">
    <citation type="submission" date="2021-01" db="EMBL/GenBank/DDBJ databases">
        <authorList>
            <consortium name="Genoscope - CEA"/>
            <person name="William W."/>
        </authorList>
    </citation>
    <scope>NUCLEOTIDE SEQUENCE</scope>
</reference>
<dbReference type="Proteomes" id="UP000689195">
    <property type="component" value="Unassembled WGS sequence"/>
</dbReference>
<feature type="compositionally biased region" description="Polar residues" evidence="1">
    <location>
        <begin position="32"/>
        <end position="44"/>
    </location>
</feature>
<dbReference type="OrthoDB" id="294692at2759"/>
<proteinExistence type="predicted"/>
<dbReference type="EMBL" id="CAJJDO010000082">
    <property type="protein sequence ID" value="CAD8184160.1"/>
    <property type="molecule type" value="Genomic_DNA"/>
</dbReference>
<feature type="region of interest" description="Disordered" evidence="1">
    <location>
        <begin position="1"/>
        <end position="61"/>
    </location>
</feature>
<feature type="compositionally biased region" description="Low complexity" evidence="1">
    <location>
        <begin position="50"/>
        <end position="61"/>
    </location>
</feature>
<dbReference type="AlphaFoldDB" id="A0A8S1W3Z2"/>
<evidence type="ECO:0000313" key="3">
    <source>
        <dbReference type="Proteomes" id="UP000689195"/>
    </source>
</evidence>
<organism evidence="2 3">
    <name type="scientific">Paramecium pentaurelia</name>
    <dbReference type="NCBI Taxonomy" id="43138"/>
    <lineage>
        <taxon>Eukaryota</taxon>
        <taxon>Sar</taxon>
        <taxon>Alveolata</taxon>
        <taxon>Ciliophora</taxon>
        <taxon>Intramacronucleata</taxon>
        <taxon>Oligohymenophorea</taxon>
        <taxon>Peniculida</taxon>
        <taxon>Parameciidae</taxon>
        <taxon>Paramecium</taxon>
    </lineage>
</organism>
<feature type="compositionally biased region" description="Polar residues" evidence="1">
    <location>
        <begin position="9"/>
        <end position="22"/>
    </location>
</feature>